<dbReference type="EMBL" id="JABDTM020014032">
    <property type="protein sequence ID" value="KAH0819658.1"/>
    <property type="molecule type" value="Genomic_DNA"/>
</dbReference>
<dbReference type="OrthoDB" id="6732077at2759"/>
<reference evidence="2" key="1">
    <citation type="journal article" date="2020" name="J Insects Food Feed">
        <title>The yellow mealworm (Tenebrio molitor) genome: a resource for the emerging insects as food and feed industry.</title>
        <authorList>
            <person name="Eriksson T."/>
            <person name="Andere A."/>
            <person name="Kelstrup H."/>
            <person name="Emery V."/>
            <person name="Picard C."/>
        </authorList>
    </citation>
    <scope>NUCLEOTIDE SEQUENCE</scope>
    <source>
        <strain evidence="2">Stoneville</strain>
        <tissue evidence="2">Whole head</tissue>
    </source>
</reference>
<organism evidence="2 3">
    <name type="scientific">Tenebrio molitor</name>
    <name type="common">Yellow mealworm beetle</name>
    <dbReference type="NCBI Taxonomy" id="7067"/>
    <lineage>
        <taxon>Eukaryota</taxon>
        <taxon>Metazoa</taxon>
        <taxon>Ecdysozoa</taxon>
        <taxon>Arthropoda</taxon>
        <taxon>Hexapoda</taxon>
        <taxon>Insecta</taxon>
        <taxon>Pterygota</taxon>
        <taxon>Neoptera</taxon>
        <taxon>Endopterygota</taxon>
        <taxon>Coleoptera</taxon>
        <taxon>Polyphaga</taxon>
        <taxon>Cucujiformia</taxon>
        <taxon>Tenebrionidae</taxon>
        <taxon>Tenebrio</taxon>
    </lineage>
</organism>
<evidence type="ECO:0000256" key="1">
    <source>
        <dbReference type="SAM" id="SignalP"/>
    </source>
</evidence>
<accession>A0A8J6HSY5</accession>
<dbReference type="Proteomes" id="UP000719412">
    <property type="component" value="Unassembled WGS sequence"/>
</dbReference>
<keyword evidence="1" id="KW-0732">Signal</keyword>
<reference evidence="2" key="2">
    <citation type="submission" date="2021-08" db="EMBL/GenBank/DDBJ databases">
        <authorList>
            <person name="Eriksson T."/>
        </authorList>
    </citation>
    <scope>NUCLEOTIDE SEQUENCE</scope>
    <source>
        <strain evidence="2">Stoneville</strain>
        <tissue evidence="2">Whole head</tissue>
    </source>
</reference>
<feature type="chain" id="PRO_5035196291" evidence="1">
    <location>
        <begin position="23"/>
        <end position="297"/>
    </location>
</feature>
<sequence>MKVLPSFLFAALAGAFFASTHQSPVPEGGYAFNDTSIDNGTIAALVQRQTDTIKKIVSTHHRPVDYPVITKYPADNKQRGDNIPLDQLKIKCQHLARLAATTTTTTTTTTTPSPGNDAHRPGFYITTEEPPPTRPPAAPVKYIKLEPVILQKTMMSDGRTVYYWHKSIPTQIGGATVPSTPPPTTTTTQSGYNFRNFFPSFYSAGGSEPADATSTEKAPAQEVTLYQQQLKFVVPVPYAPLDDPGLRNPWEIDQYAYYPKPLQPDSVNVQVPYVPTFHVIKAMAVPNQYESVNVEGV</sequence>
<evidence type="ECO:0000313" key="3">
    <source>
        <dbReference type="Proteomes" id="UP000719412"/>
    </source>
</evidence>
<proteinExistence type="predicted"/>
<name>A0A8J6HSY5_TENMO</name>
<gene>
    <name evidence="2" type="ORF">GEV33_003133</name>
</gene>
<evidence type="ECO:0000313" key="2">
    <source>
        <dbReference type="EMBL" id="KAH0819658.1"/>
    </source>
</evidence>
<feature type="signal peptide" evidence="1">
    <location>
        <begin position="1"/>
        <end position="22"/>
    </location>
</feature>
<comment type="caution">
    <text evidence="2">The sequence shown here is derived from an EMBL/GenBank/DDBJ whole genome shotgun (WGS) entry which is preliminary data.</text>
</comment>
<keyword evidence="3" id="KW-1185">Reference proteome</keyword>
<dbReference type="AlphaFoldDB" id="A0A8J6HSY5"/>
<protein>
    <submittedName>
        <fullName evidence="2">Uncharacterized protein</fullName>
    </submittedName>
</protein>